<sequence>MFIYFQSQGWILQFHRTVGGGATAMAPGIIADYPWEEIADKTVLDIGGGGGALIASLLRKYETMRGGVFDLQGVIDHIVPFFVKGGQFEDLEARVPSQNLIPGDFMAEIPSFEVYVMKWVLHDWKDEESVAILKNIRKAILNGEKSRLVVLESILSDGRIGRLSRYGDINMMMTANGQERTESEWRKLAGLAGWKVAGIFPMRNAWVQAIELRP</sequence>
<evidence type="ECO:0000313" key="5">
    <source>
        <dbReference type="EMBL" id="CAF9933826.1"/>
    </source>
</evidence>
<accession>A0A8H3G052</accession>
<name>A0A8H3G052_9LECA</name>
<evidence type="ECO:0000313" key="6">
    <source>
        <dbReference type="Proteomes" id="UP000664203"/>
    </source>
</evidence>
<dbReference type="GO" id="GO:0032259">
    <property type="term" value="P:methylation"/>
    <property type="evidence" value="ECO:0007669"/>
    <property type="project" value="UniProtKB-KW"/>
</dbReference>
<dbReference type="InterPro" id="IPR029063">
    <property type="entry name" value="SAM-dependent_MTases_sf"/>
</dbReference>
<evidence type="ECO:0000256" key="2">
    <source>
        <dbReference type="ARBA" id="ARBA00022679"/>
    </source>
</evidence>
<protein>
    <recommendedName>
        <fullName evidence="4">O-methyltransferase C-terminal domain-containing protein</fullName>
    </recommendedName>
</protein>
<evidence type="ECO:0000256" key="1">
    <source>
        <dbReference type="ARBA" id="ARBA00022603"/>
    </source>
</evidence>
<keyword evidence="2" id="KW-0808">Transferase</keyword>
<dbReference type="EMBL" id="CAJPDR010000361">
    <property type="protein sequence ID" value="CAF9933826.1"/>
    <property type="molecule type" value="Genomic_DNA"/>
</dbReference>
<keyword evidence="3" id="KW-0949">S-adenosyl-L-methionine</keyword>
<dbReference type="InterPro" id="IPR001077">
    <property type="entry name" value="COMT_C"/>
</dbReference>
<dbReference type="PANTHER" id="PTHR43712:SF2">
    <property type="entry name" value="O-METHYLTRANSFERASE CICE"/>
    <property type="match status" value="1"/>
</dbReference>
<keyword evidence="1" id="KW-0489">Methyltransferase</keyword>
<organism evidence="5 6">
    <name type="scientific">Alectoria fallacina</name>
    <dbReference type="NCBI Taxonomy" id="1903189"/>
    <lineage>
        <taxon>Eukaryota</taxon>
        <taxon>Fungi</taxon>
        <taxon>Dikarya</taxon>
        <taxon>Ascomycota</taxon>
        <taxon>Pezizomycotina</taxon>
        <taxon>Lecanoromycetes</taxon>
        <taxon>OSLEUM clade</taxon>
        <taxon>Lecanoromycetidae</taxon>
        <taxon>Lecanorales</taxon>
        <taxon>Lecanorineae</taxon>
        <taxon>Parmeliaceae</taxon>
        <taxon>Alectoria</taxon>
    </lineage>
</organism>
<dbReference type="GO" id="GO:0008171">
    <property type="term" value="F:O-methyltransferase activity"/>
    <property type="evidence" value="ECO:0007669"/>
    <property type="project" value="InterPro"/>
</dbReference>
<dbReference type="AlphaFoldDB" id="A0A8H3G052"/>
<dbReference type="PROSITE" id="PS51683">
    <property type="entry name" value="SAM_OMT_II"/>
    <property type="match status" value="1"/>
</dbReference>
<keyword evidence="6" id="KW-1185">Reference proteome</keyword>
<proteinExistence type="predicted"/>
<comment type="caution">
    <text evidence="5">The sequence shown here is derived from an EMBL/GenBank/DDBJ whole genome shotgun (WGS) entry which is preliminary data.</text>
</comment>
<evidence type="ECO:0000256" key="3">
    <source>
        <dbReference type="ARBA" id="ARBA00022691"/>
    </source>
</evidence>
<gene>
    <name evidence="5" type="ORF">ALECFALPRED_005764</name>
</gene>
<dbReference type="SUPFAM" id="SSF53335">
    <property type="entry name" value="S-adenosyl-L-methionine-dependent methyltransferases"/>
    <property type="match status" value="1"/>
</dbReference>
<dbReference type="PANTHER" id="PTHR43712">
    <property type="entry name" value="PUTATIVE (AFU_ORTHOLOGUE AFUA_4G14580)-RELATED"/>
    <property type="match status" value="1"/>
</dbReference>
<dbReference type="InterPro" id="IPR016461">
    <property type="entry name" value="COMT-like"/>
</dbReference>
<dbReference type="OrthoDB" id="1606438at2759"/>
<dbReference type="Pfam" id="PF00891">
    <property type="entry name" value="Methyltransf_2"/>
    <property type="match status" value="1"/>
</dbReference>
<reference evidence="5" key="1">
    <citation type="submission" date="2021-03" db="EMBL/GenBank/DDBJ databases">
        <authorList>
            <person name="Tagirdzhanova G."/>
        </authorList>
    </citation>
    <scope>NUCLEOTIDE SEQUENCE</scope>
</reference>
<dbReference type="Proteomes" id="UP000664203">
    <property type="component" value="Unassembled WGS sequence"/>
</dbReference>
<dbReference type="Gene3D" id="3.40.50.150">
    <property type="entry name" value="Vaccinia Virus protein VP39"/>
    <property type="match status" value="1"/>
</dbReference>
<feature type="domain" description="O-methyltransferase C-terminal" evidence="4">
    <location>
        <begin position="42"/>
        <end position="194"/>
    </location>
</feature>
<evidence type="ECO:0000259" key="4">
    <source>
        <dbReference type="Pfam" id="PF00891"/>
    </source>
</evidence>